<accession>A0ABW3CFN1</accession>
<sequence length="143" mass="15451">LGDSLERGSGDLQALPDLVSQTTERVQKDRAELRSAVRELVRLGKTFNETVQQRHAPRLRNLLLRLGEILTAMNRGKDQLKAMVTSLDKNFINHPSLSYDGQGIAHIWLGGIFSPGGQGSAGAGAGADPVRELTRLLSPEGTP</sequence>
<evidence type="ECO:0000256" key="1">
    <source>
        <dbReference type="SAM" id="MobiDB-lite"/>
    </source>
</evidence>
<evidence type="ECO:0000313" key="2">
    <source>
        <dbReference type="EMBL" id="MFD0853319.1"/>
    </source>
</evidence>
<feature type="region of interest" description="Disordered" evidence="1">
    <location>
        <begin position="119"/>
        <end position="143"/>
    </location>
</feature>
<feature type="non-terminal residue" evidence="2">
    <location>
        <position position="1"/>
    </location>
</feature>
<protein>
    <recommendedName>
        <fullName evidence="4">Mammalian cell entry protein</fullName>
    </recommendedName>
</protein>
<organism evidence="2 3">
    <name type="scientific">Actinomadura adrarensis</name>
    <dbReference type="NCBI Taxonomy" id="1819600"/>
    <lineage>
        <taxon>Bacteria</taxon>
        <taxon>Bacillati</taxon>
        <taxon>Actinomycetota</taxon>
        <taxon>Actinomycetes</taxon>
        <taxon>Streptosporangiales</taxon>
        <taxon>Thermomonosporaceae</taxon>
        <taxon>Actinomadura</taxon>
    </lineage>
</organism>
<dbReference type="Proteomes" id="UP001597083">
    <property type="component" value="Unassembled WGS sequence"/>
</dbReference>
<evidence type="ECO:0008006" key="4">
    <source>
        <dbReference type="Google" id="ProtNLM"/>
    </source>
</evidence>
<name>A0ABW3CFN1_9ACTN</name>
<keyword evidence="3" id="KW-1185">Reference proteome</keyword>
<reference evidence="3" key="1">
    <citation type="journal article" date="2019" name="Int. J. Syst. Evol. Microbiol.">
        <title>The Global Catalogue of Microorganisms (GCM) 10K type strain sequencing project: providing services to taxonomists for standard genome sequencing and annotation.</title>
        <authorList>
            <consortium name="The Broad Institute Genomics Platform"/>
            <consortium name="The Broad Institute Genome Sequencing Center for Infectious Disease"/>
            <person name="Wu L."/>
            <person name="Ma J."/>
        </authorList>
    </citation>
    <scope>NUCLEOTIDE SEQUENCE [LARGE SCALE GENOMIC DNA]</scope>
    <source>
        <strain evidence="3">JCM 31696</strain>
    </source>
</reference>
<gene>
    <name evidence="2" type="ORF">ACFQ07_13845</name>
</gene>
<proteinExistence type="predicted"/>
<comment type="caution">
    <text evidence="2">The sequence shown here is derived from an EMBL/GenBank/DDBJ whole genome shotgun (WGS) entry which is preliminary data.</text>
</comment>
<evidence type="ECO:0000313" key="3">
    <source>
        <dbReference type="Proteomes" id="UP001597083"/>
    </source>
</evidence>
<dbReference type="EMBL" id="JBHTIR010002064">
    <property type="protein sequence ID" value="MFD0853319.1"/>
    <property type="molecule type" value="Genomic_DNA"/>
</dbReference>